<dbReference type="EMBL" id="JALLAZ020001632">
    <property type="protein sequence ID" value="KAL3770317.1"/>
    <property type="molecule type" value="Genomic_DNA"/>
</dbReference>
<accession>A0ABD3N6Z5</accession>
<dbReference type="Proteomes" id="UP001530315">
    <property type="component" value="Unassembled WGS sequence"/>
</dbReference>
<evidence type="ECO:0000256" key="1">
    <source>
        <dbReference type="SAM" id="MobiDB-lite"/>
    </source>
</evidence>
<evidence type="ECO:0000259" key="3">
    <source>
        <dbReference type="Pfam" id="PF06398"/>
    </source>
</evidence>
<evidence type="ECO:0000313" key="4">
    <source>
        <dbReference type="EMBL" id="KAL3770317.1"/>
    </source>
</evidence>
<dbReference type="GO" id="GO:0098588">
    <property type="term" value="C:bounding membrane of organelle"/>
    <property type="evidence" value="ECO:0007669"/>
    <property type="project" value="UniProtKB-ARBA"/>
</dbReference>
<feature type="compositionally biased region" description="Acidic residues" evidence="1">
    <location>
        <begin position="606"/>
        <end position="619"/>
    </location>
</feature>
<keyword evidence="5" id="KW-1185">Reference proteome</keyword>
<evidence type="ECO:0000256" key="2">
    <source>
        <dbReference type="SAM" id="SignalP"/>
    </source>
</evidence>
<dbReference type="Pfam" id="PF06398">
    <property type="entry name" value="Pex24p"/>
    <property type="match status" value="1"/>
</dbReference>
<feature type="compositionally biased region" description="Basic residues" evidence="1">
    <location>
        <begin position="186"/>
        <end position="200"/>
    </location>
</feature>
<dbReference type="GO" id="GO:0005737">
    <property type="term" value="C:cytoplasm"/>
    <property type="evidence" value="ECO:0007669"/>
    <property type="project" value="UniProtKB-ARBA"/>
</dbReference>
<feature type="chain" id="PRO_5044851505" description="TECPR1-like DysF domain-containing protein" evidence="2">
    <location>
        <begin position="21"/>
        <end position="627"/>
    </location>
</feature>
<sequence>MARLCYVFLAVIFLVNHVASLPPRDNPPTSSPTHFPSVSSSNSATDGVGMIFADAPSASSTHEESKPNSSLVTFLYELYEHEIYNQKTDSWTSRRFTQSPITGGGGRDSTSLDPQHCSPPRNYLFDGEWKIDMASESRDGFGWEYYVGRYDGLGRRRRRWVRSLIRMRSASIGAASVAGEKSFDSRKKKHTTSNKSKQSHKPSMLRAMQDQYNFKGFGWSINKSLIFAKSVGATFRIPLSANFDSYEQYRAAPFISTGAYFGYPLAVAALLNASVPVEAIKWAIGGVMWKVQWALAVASALVRCVVEAAIWVVLWPWRLWSATVQLMGIVGSRSAGTKQNKYATEPLIDDDIEGRNAVKAKQLIDVSDEGSIVSIETHIEINNSSVHKEKGDAANVASIVDSPRGGASDTAQASSFRKKHLTMFGSEIPPFHRTTSIEYSSIIQERLGVSLSWRLSRVRGYEYRCNFFFSCMPTRIFWGQMEQERKRQVDRVRRAVDFRGSLNDPSSVKHAGTAEIKKIDENNASFLSILSSFLTVGISTGWPLPMEPYFALNLVLSLSGFYYGWLVEYIRSIFVPSLRGTLEVNDKDAKSEKLVSSALKKNLPLEEEVDDEAETDDEASITKKAIV</sequence>
<feature type="signal peptide" evidence="2">
    <location>
        <begin position="1"/>
        <end position="20"/>
    </location>
</feature>
<feature type="region of interest" description="Disordered" evidence="1">
    <location>
        <begin position="95"/>
        <end position="117"/>
    </location>
</feature>
<dbReference type="InterPro" id="IPR010482">
    <property type="entry name" value="TECPR1-like_DysF"/>
</dbReference>
<protein>
    <recommendedName>
        <fullName evidence="3">TECPR1-like DysF domain-containing protein</fullName>
    </recommendedName>
</protein>
<proteinExistence type="predicted"/>
<feature type="region of interest" description="Disordered" evidence="1">
    <location>
        <begin position="606"/>
        <end position="627"/>
    </location>
</feature>
<evidence type="ECO:0000313" key="5">
    <source>
        <dbReference type="Proteomes" id="UP001530315"/>
    </source>
</evidence>
<organism evidence="4 5">
    <name type="scientific">Stephanodiscus triporus</name>
    <dbReference type="NCBI Taxonomy" id="2934178"/>
    <lineage>
        <taxon>Eukaryota</taxon>
        <taxon>Sar</taxon>
        <taxon>Stramenopiles</taxon>
        <taxon>Ochrophyta</taxon>
        <taxon>Bacillariophyta</taxon>
        <taxon>Coscinodiscophyceae</taxon>
        <taxon>Thalassiosirophycidae</taxon>
        <taxon>Stephanodiscales</taxon>
        <taxon>Stephanodiscaceae</taxon>
        <taxon>Stephanodiscus</taxon>
    </lineage>
</organism>
<feature type="domain" description="TECPR1-like DysF" evidence="3">
    <location>
        <begin position="61"/>
        <end position="162"/>
    </location>
</feature>
<gene>
    <name evidence="4" type="ORF">ACHAW5_003445</name>
</gene>
<feature type="region of interest" description="Disordered" evidence="1">
    <location>
        <begin position="180"/>
        <end position="203"/>
    </location>
</feature>
<reference evidence="4 5" key="1">
    <citation type="submission" date="2024-10" db="EMBL/GenBank/DDBJ databases">
        <title>Updated reference genomes for cyclostephanoid diatoms.</title>
        <authorList>
            <person name="Roberts W.R."/>
            <person name="Alverson A.J."/>
        </authorList>
    </citation>
    <scope>NUCLEOTIDE SEQUENCE [LARGE SCALE GENOMIC DNA]</scope>
    <source>
        <strain evidence="4 5">AJA276-08</strain>
    </source>
</reference>
<dbReference type="AlphaFoldDB" id="A0ABD3N6Z5"/>
<name>A0ABD3N6Z5_9STRA</name>
<keyword evidence="2" id="KW-0732">Signal</keyword>
<comment type="caution">
    <text evidence="4">The sequence shown here is derived from an EMBL/GenBank/DDBJ whole genome shotgun (WGS) entry which is preliminary data.</text>
</comment>